<reference evidence="2 3" key="1">
    <citation type="submission" date="2014-06" db="EMBL/GenBank/DDBJ databases">
        <authorList>
            <person name="Urmite Genomes Urmite Genomes"/>
        </authorList>
    </citation>
    <scope>NUCLEOTIDE SEQUENCE [LARGE SCALE GENOMIC DNA]</scope>
</reference>
<dbReference type="Proteomes" id="UP000044071">
    <property type="component" value="Unassembled WGS sequence"/>
</dbReference>
<name>A0A078L0I1_9GAMM</name>
<dbReference type="RefSeq" id="WP_043874072.1">
    <property type="nucleotide sequence ID" value="NZ_CCVW01000002.1"/>
</dbReference>
<sequence length="228" mass="26016">MQSRFDQTLVSADKEREYQDLLRGRGLYVNLYTNRAAAGDIHDKGECVVFLFNEEHVPATFMAFLKKNNVPVIEQRFERRAWIGIPFAKTNELMDAIQQDKRISFRAAPAPQHLQQPQQNPHEENINLGKRIKLLIPGSTVMLFDAGNGCKKISFKTESEAQTFNKTFRGYSYDTEGSYYAFKIPTDSLNQTLPELGVPNRHKFNKQPVPTNPPAPVNQNEPENCSIQ</sequence>
<evidence type="ECO:0000313" key="3">
    <source>
        <dbReference type="Proteomes" id="UP000044071"/>
    </source>
</evidence>
<dbReference type="EMBL" id="CCSB01000002">
    <property type="protein sequence ID" value="CDZ77554.1"/>
    <property type="molecule type" value="Genomic_DNA"/>
</dbReference>
<keyword evidence="3" id="KW-1185">Reference proteome</keyword>
<evidence type="ECO:0000313" key="2">
    <source>
        <dbReference type="EMBL" id="CDZ77554.1"/>
    </source>
</evidence>
<dbReference type="AlphaFoldDB" id="A0A078L0I1"/>
<dbReference type="STRING" id="1034943.BN59_01837"/>
<protein>
    <submittedName>
        <fullName evidence="2">Uncharacterized protein</fullName>
    </submittedName>
</protein>
<feature type="region of interest" description="Disordered" evidence="1">
    <location>
        <begin position="198"/>
        <end position="228"/>
    </location>
</feature>
<organism evidence="2 3">
    <name type="scientific">Legionella massiliensis</name>
    <dbReference type="NCBI Taxonomy" id="1034943"/>
    <lineage>
        <taxon>Bacteria</taxon>
        <taxon>Pseudomonadati</taxon>
        <taxon>Pseudomonadota</taxon>
        <taxon>Gammaproteobacteria</taxon>
        <taxon>Legionellales</taxon>
        <taxon>Legionellaceae</taxon>
        <taxon>Legionella</taxon>
    </lineage>
</organism>
<evidence type="ECO:0000256" key="1">
    <source>
        <dbReference type="SAM" id="MobiDB-lite"/>
    </source>
</evidence>
<accession>A0A078L0I1</accession>
<feature type="compositionally biased region" description="Polar residues" evidence="1">
    <location>
        <begin position="217"/>
        <end position="228"/>
    </location>
</feature>
<gene>
    <name evidence="2" type="ORF">BN59_01837</name>
</gene>
<proteinExistence type="predicted"/>